<accession>A0A151M8J6</accession>
<keyword evidence="2" id="KW-1185">Reference proteome</keyword>
<dbReference type="EMBL" id="AKHW03006358">
    <property type="protein sequence ID" value="KYO20827.1"/>
    <property type="molecule type" value="Genomic_DNA"/>
</dbReference>
<organism evidence="1 2">
    <name type="scientific">Alligator mississippiensis</name>
    <name type="common">American alligator</name>
    <dbReference type="NCBI Taxonomy" id="8496"/>
    <lineage>
        <taxon>Eukaryota</taxon>
        <taxon>Metazoa</taxon>
        <taxon>Chordata</taxon>
        <taxon>Craniata</taxon>
        <taxon>Vertebrata</taxon>
        <taxon>Euteleostomi</taxon>
        <taxon>Archelosauria</taxon>
        <taxon>Archosauria</taxon>
        <taxon>Crocodylia</taxon>
        <taxon>Alligatoridae</taxon>
        <taxon>Alligatorinae</taxon>
        <taxon>Alligator</taxon>
    </lineage>
</organism>
<sequence length="67" mass="7500">MIKSASKSDAGEPPRISPSQQIQCWCQQHLFQSLYPKAEYSLGSSPPAPASFDKRESFLLQCKVEQL</sequence>
<reference evidence="1 2" key="1">
    <citation type="journal article" date="2012" name="Genome Biol.">
        <title>Sequencing three crocodilian genomes to illuminate the evolution of archosaurs and amniotes.</title>
        <authorList>
            <person name="St John J.A."/>
            <person name="Braun E.L."/>
            <person name="Isberg S.R."/>
            <person name="Miles L.G."/>
            <person name="Chong A.Y."/>
            <person name="Gongora J."/>
            <person name="Dalzell P."/>
            <person name="Moran C."/>
            <person name="Bed'hom B."/>
            <person name="Abzhanov A."/>
            <person name="Burgess S.C."/>
            <person name="Cooksey A.M."/>
            <person name="Castoe T.A."/>
            <person name="Crawford N.G."/>
            <person name="Densmore L.D."/>
            <person name="Drew J.C."/>
            <person name="Edwards S.V."/>
            <person name="Faircloth B.C."/>
            <person name="Fujita M.K."/>
            <person name="Greenwold M.J."/>
            <person name="Hoffmann F.G."/>
            <person name="Howard J.M."/>
            <person name="Iguchi T."/>
            <person name="Janes D.E."/>
            <person name="Khan S.Y."/>
            <person name="Kohno S."/>
            <person name="de Koning A.J."/>
            <person name="Lance S.L."/>
            <person name="McCarthy F.M."/>
            <person name="McCormack J.E."/>
            <person name="Merchant M.E."/>
            <person name="Peterson D.G."/>
            <person name="Pollock D.D."/>
            <person name="Pourmand N."/>
            <person name="Raney B.J."/>
            <person name="Roessler K.A."/>
            <person name="Sanford J.R."/>
            <person name="Sawyer R.H."/>
            <person name="Schmidt C.J."/>
            <person name="Triplett E.W."/>
            <person name="Tuberville T.D."/>
            <person name="Venegas-Anaya M."/>
            <person name="Howard J.T."/>
            <person name="Jarvis E.D."/>
            <person name="Guillette L.J.Jr."/>
            <person name="Glenn T.C."/>
            <person name="Green R.E."/>
            <person name="Ray D.A."/>
        </authorList>
    </citation>
    <scope>NUCLEOTIDE SEQUENCE [LARGE SCALE GENOMIC DNA]</scope>
    <source>
        <strain evidence="1">KSC_2009_1</strain>
    </source>
</reference>
<comment type="caution">
    <text evidence="1">The sequence shown here is derived from an EMBL/GenBank/DDBJ whole genome shotgun (WGS) entry which is preliminary data.</text>
</comment>
<evidence type="ECO:0000313" key="1">
    <source>
        <dbReference type="EMBL" id="KYO20827.1"/>
    </source>
</evidence>
<evidence type="ECO:0000313" key="2">
    <source>
        <dbReference type="Proteomes" id="UP000050525"/>
    </source>
</evidence>
<proteinExistence type="predicted"/>
<dbReference type="AlphaFoldDB" id="A0A151M8J6"/>
<protein>
    <submittedName>
        <fullName evidence="1">Uncharacterized protein</fullName>
    </submittedName>
</protein>
<dbReference type="Proteomes" id="UP000050525">
    <property type="component" value="Unassembled WGS sequence"/>
</dbReference>
<gene>
    <name evidence="1" type="ORF">Y1Q_0012679</name>
</gene>
<name>A0A151M8J6_ALLMI</name>